<keyword evidence="4" id="KW-1185">Reference proteome</keyword>
<name>A0AAD3Y8Y4_NEPGR</name>
<dbReference type="AlphaFoldDB" id="A0AAD3Y8Y4"/>
<dbReference type="Pfam" id="PF23247">
    <property type="entry name" value="LRR_RPS2"/>
    <property type="match status" value="1"/>
</dbReference>
<dbReference type="Gene3D" id="3.80.10.10">
    <property type="entry name" value="Ribonuclease Inhibitor"/>
    <property type="match status" value="1"/>
</dbReference>
<evidence type="ECO:0000313" key="4">
    <source>
        <dbReference type="Proteomes" id="UP001279734"/>
    </source>
</evidence>
<evidence type="ECO:0000256" key="1">
    <source>
        <dbReference type="ARBA" id="ARBA00022821"/>
    </source>
</evidence>
<organism evidence="3 4">
    <name type="scientific">Nepenthes gracilis</name>
    <name type="common">Slender pitcher plant</name>
    <dbReference type="NCBI Taxonomy" id="150966"/>
    <lineage>
        <taxon>Eukaryota</taxon>
        <taxon>Viridiplantae</taxon>
        <taxon>Streptophyta</taxon>
        <taxon>Embryophyta</taxon>
        <taxon>Tracheophyta</taxon>
        <taxon>Spermatophyta</taxon>
        <taxon>Magnoliopsida</taxon>
        <taxon>eudicotyledons</taxon>
        <taxon>Gunneridae</taxon>
        <taxon>Pentapetalae</taxon>
        <taxon>Caryophyllales</taxon>
        <taxon>Nepenthaceae</taxon>
        <taxon>Nepenthes</taxon>
    </lineage>
</organism>
<reference evidence="3" key="1">
    <citation type="submission" date="2023-05" db="EMBL/GenBank/DDBJ databases">
        <title>Nepenthes gracilis genome sequencing.</title>
        <authorList>
            <person name="Fukushima K."/>
        </authorList>
    </citation>
    <scope>NUCLEOTIDE SEQUENCE</scope>
    <source>
        <strain evidence="3">SING2019-196</strain>
    </source>
</reference>
<evidence type="ECO:0000259" key="2">
    <source>
        <dbReference type="Pfam" id="PF23247"/>
    </source>
</evidence>
<dbReference type="Proteomes" id="UP001279734">
    <property type="component" value="Unassembled WGS sequence"/>
</dbReference>
<protein>
    <recommendedName>
        <fullName evidence="2">Disease resistance protein At4g27190-like leucine-rich repeats domain-containing protein</fullName>
    </recommendedName>
</protein>
<dbReference type="SUPFAM" id="SSF52058">
    <property type="entry name" value="L domain-like"/>
    <property type="match status" value="1"/>
</dbReference>
<proteinExistence type="predicted"/>
<dbReference type="InterPro" id="IPR057135">
    <property type="entry name" value="At4g27190-like_LRR"/>
</dbReference>
<keyword evidence="1" id="KW-0611">Plant defense</keyword>
<comment type="caution">
    <text evidence="3">The sequence shown here is derived from an EMBL/GenBank/DDBJ whole genome shotgun (WGS) entry which is preliminary data.</text>
</comment>
<gene>
    <name evidence="3" type="ORF">Nepgr_033778</name>
</gene>
<dbReference type="InterPro" id="IPR032675">
    <property type="entry name" value="LRR_dom_sf"/>
</dbReference>
<sequence>MASLIELKSLSSLTVLEMHVPKIYLLPHNLLFPHLSRFSISIGYKPPPCDNIHSKLLFLGEIDARRPLQQCITFLLKETEHLSLQRISGLKNVVDSLDKDGFRNLKCLFVEGCNDMEYIVTGNELNEDGGVFPKLETLTVEGEMDNLKVICHGPPSHYSFRHLKVLKLFELSGLWNFWDDHDMHSNQPFFNEKMKFPTLEELEIWAVGGIVELWNLSDVEEEVQAFPRLVSLILGDLRELRSIWRSKNIVIHRSFRSLKSLRVFFCPKLEILCPFSVAAGIEQLENLECFIQ</sequence>
<dbReference type="InterPro" id="IPR050905">
    <property type="entry name" value="Plant_NBS-LRR"/>
</dbReference>
<feature type="domain" description="Disease resistance protein At4g27190-like leucine-rich repeats" evidence="2">
    <location>
        <begin position="144"/>
        <end position="288"/>
    </location>
</feature>
<accession>A0AAD3Y8Y4</accession>
<dbReference type="PANTHER" id="PTHR33463">
    <property type="entry name" value="NB-ARC DOMAIN-CONTAINING PROTEIN-RELATED"/>
    <property type="match status" value="1"/>
</dbReference>
<dbReference type="PANTHER" id="PTHR33463:SF211">
    <property type="entry name" value="AAA+ ATPASE DOMAIN, P-LOOP CONTAINING NUCLEOSIDE TRIPHOSPHATE HYDROLASE"/>
    <property type="match status" value="1"/>
</dbReference>
<dbReference type="EMBL" id="BSYO01000045">
    <property type="protein sequence ID" value="GMH31934.1"/>
    <property type="molecule type" value="Genomic_DNA"/>
</dbReference>
<evidence type="ECO:0000313" key="3">
    <source>
        <dbReference type="EMBL" id="GMH31934.1"/>
    </source>
</evidence>